<proteinExistence type="predicted"/>
<reference evidence="2" key="1">
    <citation type="submission" date="2023-07" db="EMBL/GenBank/DDBJ databases">
        <authorList>
            <consortium name="CYATHOMIX"/>
        </authorList>
    </citation>
    <scope>NUCLEOTIDE SEQUENCE</scope>
    <source>
        <strain evidence="2">N/A</strain>
    </source>
</reference>
<feature type="region of interest" description="Disordered" evidence="1">
    <location>
        <begin position="1"/>
        <end position="80"/>
    </location>
</feature>
<evidence type="ECO:0000313" key="3">
    <source>
        <dbReference type="Proteomes" id="UP001176961"/>
    </source>
</evidence>
<protein>
    <submittedName>
        <fullName evidence="2">Uncharacterized protein</fullName>
    </submittedName>
</protein>
<dbReference type="AlphaFoldDB" id="A0AA36HFM8"/>
<accession>A0AA36HFM8</accession>
<keyword evidence="3" id="KW-1185">Reference proteome</keyword>
<feature type="compositionally biased region" description="Basic and acidic residues" evidence="1">
    <location>
        <begin position="25"/>
        <end position="48"/>
    </location>
</feature>
<sequence>MSKKSTKKGDSKAVKVVQTPEGSQEENKKEIDNPPKEKIVKAKKEPRTTRGRAVQKKKQKPKPMSPSDKIRFRSKTPLRTSKGRIVKAPKPVYQLEF</sequence>
<gene>
    <name evidence="2" type="ORF">CYNAS_LOCUS21922</name>
</gene>
<evidence type="ECO:0000256" key="1">
    <source>
        <dbReference type="SAM" id="MobiDB-lite"/>
    </source>
</evidence>
<dbReference type="Proteomes" id="UP001176961">
    <property type="component" value="Unassembled WGS sequence"/>
</dbReference>
<feature type="compositionally biased region" description="Basic residues" evidence="1">
    <location>
        <begin position="49"/>
        <end position="61"/>
    </location>
</feature>
<evidence type="ECO:0000313" key="2">
    <source>
        <dbReference type="EMBL" id="CAJ0609939.1"/>
    </source>
</evidence>
<dbReference type="EMBL" id="CATQJL010000326">
    <property type="protein sequence ID" value="CAJ0609939.1"/>
    <property type="molecule type" value="Genomic_DNA"/>
</dbReference>
<name>A0AA36HFM8_CYLNA</name>
<comment type="caution">
    <text evidence="2">The sequence shown here is derived from an EMBL/GenBank/DDBJ whole genome shotgun (WGS) entry which is preliminary data.</text>
</comment>
<organism evidence="2 3">
    <name type="scientific">Cylicocyclus nassatus</name>
    <name type="common">Nematode worm</name>
    <dbReference type="NCBI Taxonomy" id="53992"/>
    <lineage>
        <taxon>Eukaryota</taxon>
        <taxon>Metazoa</taxon>
        <taxon>Ecdysozoa</taxon>
        <taxon>Nematoda</taxon>
        <taxon>Chromadorea</taxon>
        <taxon>Rhabditida</taxon>
        <taxon>Rhabditina</taxon>
        <taxon>Rhabditomorpha</taxon>
        <taxon>Strongyloidea</taxon>
        <taxon>Strongylidae</taxon>
        <taxon>Cylicocyclus</taxon>
    </lineage>
</organism>